<feature type="transmembrane region" description="Helical" evidence="6">
    <location>
        <begin position="39"/>
        <end position="59"/>
    </location>
</feature>
<dbReference type="InterPro" id="IPR000620">
    <property type="entry name" value="EamA_dom"/>
</dbReference>
<feature type="transmembrane region" description="Helical" evidence="6">
    <location>
        <begin position="255"/>
        <end position="276"/>
    </location>
</feature>
<evidence type="ECO:0000256" key="4">
    <source>
        <dbReference type="ARBA" id="ARBA00022989"/>
    </source>
</evidence>
<dbReference type="Pfam" id="PF00892">
    <property type="entry name" value="EamA"/>
    <property type="match status" value="2"/>
</dbReference>
<feature type="transmembrane region" description="Helical" evidence="6">
    <location>
        <begin position="157"/>
        <end position="178"/>
    </location>
</feature>
<evidence type="ECO:0000259" key="7">
    <source>
        <dbReference type="Pfam" id="PF00892"/>
    </source>
</evidence>
<comment type="subcellular location">
    <subcellularLocation>
        <location evidence="1">Membrane</location>
        <topology evidence="1">Multi-pass membrane protein</topology>
    </subcellularLocation>
</comment>
<feature type="transmembrane region" description="Helical" evidence="6">
    <location>
        <begin position="282"/>
        <end position="300"/>
    </location>
</feature>
<dbReference type="GO" id="GO:0016020">
    <property type="term" value="C:membrane"/>
    <property type="evidence" value="ECO:0007669"/>
    <property type="project" value="UniProtKB-SubCell"/>
</dbReference>
<evidence type="ECO:0000256" key="2">
    <source>
        <dbReference type="ARBA" id="ARBA00007362"/>
    </source>
</evidence>
<comment type="similarity">
    <text evidence="2">Belongs to the EamA transporter family.</text>
</comment>
<organism evidence="8 9">
    <name type="scientific">Larkinella knui</name>
    <dbReference type="NCBI Taxonomy" id="2025310"/>
    <lineage>
        <taxon>Bacteria</taxon>
        <taxon>Pseudomonadati</taxon>
        <taxon>Bacteroidota</taxon>
        <taxon>Cytophagia</taxon>
        <taxon>Cytophagales</taxon>
        <taxon>Spirosomataceae</taxon>
        <taxon>Larkinella</taxon>
    </lineage>
</organism>
<protein>
    <submittedName>
        <fullName evidence="8">EamA family transporter</fullName>
    </submittedName>
</protein>
<dbReference type="Gene3D" id="1.10.3730.20">
    <property type="match status" value="1"/>
</dbReference>
<keyword evidence="3 6" id="KW-0812">Transmembrane</keyword>
<accession>A0A3P1CWN8</accession>
<evidence type="ECO:0000256" key="5">
    <source>
        <dbReference type="ARBA" id="ARBA00023136"/>
    </source>
</evidence>
<dbReference type="AlphaFoldDB" id="A0A3P1CWN8"/>
<dbReference type="RefSeq" id="WP_124904172.1">
    <property type="nucleotide sequence ID" value="NZ_RQJP01000001.1"/>
</dbReference>
<feature type="transmembrane region" description="Helical" evidence="6">
    <location>
        <begin position="71"/>
        <end position="91"/>
    </location>
</feature>
<feature type="transmembrane region" description="Helical" evidence="6">
    <location>
        <begin position="9"/>
        <end position="33"/>
    </location>
</feature>
<feature type="domain" description="EamA" evidence="7">
    <location>
        <begin position="165"/>
        <end position="299"/>
    </location>
</feature>
<dbReference type="Proteomes" id="UP000274271">
    <property type="component" value="Unassembled WGS sequence"/>
</dbReference>
<feature type="transmembrane region" description="Helical" evidence="6">
    <location>
        <begin position="126"/>
        <end position="145"/>
    </location>
</feature>
<keyword evidence="5 6" id="KW-0472">Membrane</keyword>
<dbReference type="PANTHER" id="PTHR32322:SF2">
    <property type="entry name" value="EAMA DOMAIN-CONTAINING PROTEIN"/>
    <property type="match status" value="1"/>
</dbReference>
<evidence type="ECO:0000313" key="9">
    <source>
        <dbReference type="Proteomes" id="UP000274271"/>
    </source>
</evidence>
<comment type="caution">
    <text evidence="8">The sequence shown here is derived from an EMBL/GenBank/DDBJ whole genome shotgun (WGS) entry which is preliminary data.</text>
</comment>
<evidence type="ECO:0000313" key="8">
    <source>
        <dbReference type="EMBL" id="RRB17500.1"/>
    </source>
</evidence>
<feature type="transmembrane region" description="Helical" evidence="6">
    <location>
        <begin position="190"/>
        <end position="210"/>
    </location>
</feature>
<dbReference type="EMBL" id="RQJP01000001">
    <property type="protein sequence ID" value="RRB17500.1"/>
    <property type="molecule type" value="Genomic_DNA"/>
</dbReference>
<feature type="transmembrane region" description="Helical" evidence="6">
    <location>
        <begin position="230"/>
        <end position="248"/>
    </location>
</feature>
<keyword evidence="9" id="KW-1185">Reference proteome</keyword>
<sequence>MTQPQPKPWLILLAFAAVYIIWGSTYLAALLGLASIPPFLMASLRFLIAGILLFGYCLLKGDSKLTARDLGRNALSGVLMLFGGTVSVIWAEQYMPSGLAAILVTTLPFWFVILDRRQWRHYFANWMIPSGVVIGFAGVVLLLAQPGQTAQLLQSSGQFWVSVGVLLTGGIFWTFGSLYAKYKPASSSTVLNGSFQLLSAGTFSGLVSLLSGELTDFQFDQVLLKSWLALVYMIAMGSIVTYLAYLWLLKVRPPAVVSTYAYVNPVIAVLLGGLFANESISVRQLLALVVILTGVLLVNLPNYQRIRKPVGAKV</sequence>
<evidence type="ECO:0000256" key="1">
    <source>
        <dbReference type="ARBA" id="ARBA00004141"/>
    </source>
</evidence>
<dbReference type="SUPFAM" id="SSF103481">
    <property type="entry name" value="Multidrug resistance efflux transporter EmrE"/>
    <property type="match status" value="2"/>
</dbReference>
<dbReference type="InterPro" id="IPR050638">
    <property type="entry name" value="AA-Vitamin_Transporters"/>
</dbReference>
<feature type="domain" description="EamA" evidence="7">
    <location>
        <begin position="11"/>
        <end position="143"/>
    </location>
</feature>
<gene>
    <name evidence="8" type="ORF">EHT87_04215</name>
</gene>
<feature type="transmembrane region" description="Helical" evidence="6">
    <location>
        <begin position="97"/>
        <end position="114"/>
    </location>
</feature>
<keyword evidence="4 6" id="KW-1133">Transmembrane helix</keyword>
<dbReference type="OrthoDB" id="9812547at2"/>
<name>A0A3P1CWN8_9BACT</name>
<proteinExistence type="inferred from homology"/>
<dbReference type="InterPro" id="IPR037185">
    <property type="entry name" value="EmrE-like"/>
</dbReference>
<reference evidence="8 9" key="1">
    <citation type="submission" date="2018-11" db="EMBL/GenBank/DDBJ databases">
        <authorList>
            <person name="Zhou Z."/>
            <person name="Wang G."/>
        </authorList>
    </citation>
    <scope>NUCLEOTIDE SEQUENCE [LARGE SCALE GENOMIC DNA]</scope>
    <source>
        <strain evidence="8 9">KCTC42998</strain>
    </source>
</reference>
<evidence type="ECO:0000256" key="3">
    <source>
        <dbReference type="ARBA" id="ARBA00022692"/>
    </source>
</evidence>
<evidence type="ECO:0000256" key="6">
    <source>
        <dbReference type="SAM" id="Phobius"/>
    </source>
</evidence>
<dbReference type="PANTHER" id="PTHR32322">
    <property type="entry name" value="INNER MEMBRANE TRANSPORTER"/>
    <property type="match status" value="1"/>
</dbReference>